<dbReference type="EMBL" id="JAUEPS010000030">
    <property type="protein sequence ID" value="KAK0452732.1"/>
    <property type="molecule type" value="Genomic_DNA"/>
</dbReference>
<dbReference type="GO" id="GO:0004386">
    <property type="term" value="F:helicase activity"/>
    <property type="evidence" value="ECO:0007669"/>
    <property type="project" value="UniProtKB-KW"/>
</dbReference>
<feature type="domain" description="Helicase ATP-binding" evidence="6">
    <location>
        <begin position="158"/>
        <end position="282"/>
    </location>
</feature>
<keyword evidence="9" id="KW-1185">Reference proteome</keyword>
<sequence>MAKNDLFSVLEHSATNQDTLTMDSPNEKNVPMAVDENDRSTLVSQKWKAFAVVYPSLAVHSFAPEEAGDQQDSAKNPRLTPSLLLDDFETKEKQEVAASAGLDNAVEAGGGLELKHQVRHQVTIPPSYNYIPISQHIPPAKPHHEYKFELDLFQKVSVYVIQWNESVLVSMHTSAGKMVVAEYAITQCLVTLNAAFWQALSNQKYHEMLVEFGNVSLMTGDVTINSSATCLVMTIKILCSMLYHGSEIIWEVVWVIFDEIHYMRDKERGIPPFPMLCNFCLTPLQHYLFPVGSKGIYMVVNEKGEFREDNFMKAMGLLQHNLGEDPADPKSGTEKKSKSKKVSKISTESSDISRLIQMIMQKNCNPVIVFSFNKQECKWNALEMIKFQFTSAKEQDLTTTIFHNTLENLSIEDRQLPQITEVIKILFQEGLIKVLFATETFSIGLNMPAKTVMFTRTTKRDGKERQSLPSGEYIQMSGHMGRQGLDERDIVIMMCDENIEPVIAREMITGQAD</sequence>
<dbReference type="PROSITE" id="PS51194">
    <property type="entry name" value="HELICASE_CTER"/>
    <property type="match status" value="1"/>
</dbReference>
<accession>A0AA39MZT4</accession>
<evidence type="ECO:0000256" key="3">
    <source>
        <dbReference type="ARBA" id="ARBA00022806"/>
    </source>
</evidence>
<organism evidence="8 9">
    <name type="scientific">Armillaria tabescens</name>
    <name type="common">Ringless honey mushroom</name>
    <name type="synonym">Agaricus tabescens</name>
    <dbReference type="NCBI Taxonomy" id="1929756"/>
    <lineage>
        <taxon>Eukaryota</taxon>
        <taxon>Fungi</taxon>
        <taxon>Dikarya</taxon>
        <taxon>Basidiomycota</taxon>
        <taxon>Agaricomycotina</taxon>
        <taxon>Agaricomycetes</taxon>
        <taxon>Agaricomycetidae</taxon>
        <taxon>Agaricales</taxon>
        <taxon>Marasmiineae</taxon>
        <taxon>Physalacriaceae</taxon>
        <taxon>Desarmillaria</taxon>
    </lineage>
</organism>
<dbReference type="Gene3D" id="3.40.50.300">
    <property type="entry name" value="P-loop containing nucleotide triphosphate hydrolases"/>
    <property type="match status" value="3"/>
</dbReference>
<evidence type="ECO:0000256" key="2">
    <source>
        <dbReference type="ARBA" id="ARBA00022801"/>
    </source>
</evidence>
<feature type="region of interest" description="Disordered" evidence="5">
    <location>
        <begin position="321"/>
        <end position="346"/>
    </location>
</feature>
<name>A0AA39MZT4_ARMTA</name>
<dbReference type="InterPro" id="IPR001650">
    <property type="entry name" value="Helicase_C-like"/>
</dbReference>
<comment type="caution">
    <text evidence="8">The sequence shown here is derived from an EMBL/GenBank/DDBJ whole genome shotgun (WGS) entry which is preliminary data.</text>
</comment>
<dbReference type="PROSITE" id="PS51192">
    <property type="entry name" value="HELICASE_ATP_BIND_1"/>
    <property type="match status" value="1"/>
</dbReference>
<evidence type="ECO:0000313" key="9">
    <source>
        <dbReference type="Proteomes" id="UP001175211"/>
    </source>
</evidence>
<dbReference type="Proteomes" id="UP001175211">
    <property type="component" value="Unassembled WGS sequence"/>
</dbReference>
<dbReference type="PANTHER" id="PTHR12131:SF7">
    <property type="entry name" value="EXOSOME RNA HELICASE MTR4"/>
    <property type="match status" value="1"/>
</dbReference>
<dbReference type="GO" id="GO:0005634">
    <property type="term" value="C:nucleus"/>
    <property type="evidence" value="ECO:0007669"/>
    <property type="project" value="TreeGrafter"/>
</dbReference>
<dbReference type="GO" id="GO:0000460">
    <property type="term" value="P:maturation of 5.8S rRNA"/>
    <property type="evidence" value="ECO:0007669"/>
    <property type="project" value="TreeGrafter"/>
</dbReference>
<dbReference type="CDD" id="cd18795">
    <property type="entry name" value="SF2_C_Ski2"/>
    <property type="match status" value="1"/>
</dbReference>
<proteinExistence type="predicted"/>
<dbReference type="InterPro" id="IPR050699">
    <property type="entry name" value="RNA-DNA_Helicase"/>
</dbReference>
<evidence type="ECO:0000256" key="5">
    <source>
        <dbReference type="SAM" id="MobiDB-lite"/>
    </source>
</evidence>
<dbReference type="SUPFAM" id="SSF52540">
    <property type="entry name" value="P-loop containing nucleoside triphosphate hydrolases"/>
    <property type="match status" value="1"/>
</dbReference>
<dbReference type="InterPro" id="IPR027417">
    <property type="entry name" value="P-loop_NTPase"/>
</dbReference>
<evidence type="ECO:0000259" key="7">
    <source>
        <dbReference type="PROSITE" id="PS51194"/>
    </source>
</evidence>
<dbReference type="RefSeq" id="XP_060328068.1">
    <property type="nucleotide sequence ID" value="XM_060477796.1"/>
</dbReference>
<dbReference type="PANTHER" id="PTHR12131">
    <property type="entry name" value="ATP-DEPENDENT RNA AND DNA HELICASE"/>
    <property type="match status" value="1"/>
</dbReference>
<evidence type="ECO:0000259" key="6">
    <source>
        <dbReference type="PROSITE" id="PS51192"/>
    </source>
</evidence>
<keyword evidence="1" id="KW-0547">Nucleotide-binding</keyword>
<evidence type="ECO:0000256" key="4">
    <source>
        <dbReference type="ARBA" id="ARBA00022840"/>
    </source>
</evidence>
<dbReference type="GO" id="GO:0016787">
    <property type="term" value="F:hydrolase activity"/>
    <property type="evidence" value="ECO:0007669"/>
    <property type="project" value="UniProtKB-KW"/>
</dbReference>
<dbReference type="GO" id="GO:0005524">
    <property type="term" value="F:ATP binding"/>
    <property type="evidence" value="ECO:0007669"/>
    <property type="project" value="UniProtKB-KW"/>
</dbReference>
<evidence type="ECO:0000256" key="1">
    <source>
        <dbReference type="ARBA" id="ARBA00022741"/>
    </source>
</evidence>
<feature type="domain" description="Helicase C-terminal" evidence="7">
    <location>
        <begin position="351"/>
        <end position="513"/>
    </location>
</feature>
<dbReference type="InterPro" id="IPR011545">
    <property type="entry name" value="DEAD/DEAH_box_helicase_dom"/>
</dbReference>
<gene>
    <name evidence="8" type="ORF">EV420DRAFT_1645583</name>
</gene>
<feature type="compositionally biased region" description="Basic and acidic residues" evidence="5">
    <location>
        <begin position="327"/>
        <end position="336"/>
    </location>
</feature>
<dbReference type="Pfam" id="PF00270">
    <property type="entry name" value="DEAD"/>
    <property type="match status" value="1"/>
</dbReference>
<keyword evidence="2 8" id="KW-0378">Hydrolase</keyword>
<keyword evidence="4" id="KW-0067">ATP-binding</keyword>
<keyword evidence="3" id="KW-0347">Helicase</keyword>
<dbReference type="GeneID" id="85361344"/>
<evidence type="ECO:0000313" key="8">
    <source>
        <dbReference type="EMBL" id="KAK0452732.1"/>
    </source>
</evidence>
<dbReference type="GO" id="GO:0003676">
    <property type="term" value="F:nucleic acid binding"/>
    <property type="evidence" value="ECO:0007669"/>
    <property type="project" value="InterPro"/>
</dbReference>
<protein>
    <submittedName>
        <fullName evidence="8">P-loop containing nucleoside triphosphate hydrolase protein</fullName>
    </submittedName>
</protein>
<dbReference type="AlphaFoldDB" id="A0AA39MZT4"/>
<reference evidence="8" key="1">
    <citation type="submission" date="2023-06" db="EMBL/GenBank/DDBJ databases">
        <authorList>
            <consortium name="Lawrence Berkeley National Laboratory"/>
            <person name="Ahrendt S."/>
            <person name="Sahu N."/>
            <person name="Indic B."/>
            <person name="Wong-Bajracharya J."/>
            <person name="Merenyi Z."/>
            <person name="Ke H.-M."/>
            <person name="Monk M."/>
            <person name="Kocsube S."/>
            <person name="Drula E."/>
            <person name="Lipzen A."/>
            <person name="Balint B."/>
            <person name="Henrissat B."/>
            <person name="Andreopoulos B."/>
            <person name="Martin F.M."/>
            <person name="Harder C.B."/>
            <person name="Rigling D."/>
            <person name="Ford K.L."/>
            <person name="Foster G.D."/>
            <person name="Pangilinan J."/>
            <person name="Papanicolaou A."/>
            <person name="Barry K."/>
            <person name="LaButti K."/>
            <person name="Viragh M."/>
            <person name="Koriabine M."/>
            <person name="Yan M."/>
            <person name="Riley R."/>
            <person name="Champramary S."/>
            <person name="Plett K.L."/>
            <person name="Tsai I.J."/>
            <person name="Slot J."/>
            <person name="Sipos G."/>
            <person name="Plett J."/>
            <person name="Nagy L.G."/>
            <person name="Grigoriev I.V."/>
        </authorList>
    </citation>
    <scope>NUCLEOTIDE SEQUENCE</scope>
    <source>
        <strain evidence="8">CCBAS 213</strain>
    </source>
</reference>
<dbReference type="InterPro" id="IPR014001">
    <property type="entry name" value="Helicase_ATP-bd"/>
</dbReference>
<dbReference type="Pfam" id="PF00271">
    <property type="entry name" value="Helicase_C"/>
    <property type="match status" value="1"/>
</dbReference>